<dbReference type="PROSITE" id="PS50850">
    <property type="entry name" value="MFS"/>
    <property type="match status" value="1"/>
</dbReference>
<feature type="domain" description="Major facilitator superfamily (MFS) profile" evidence="6">
    <location>
        <begin position="21"/>
        <end position="416"/>
    </location>
</feature>
<comment type="caution">
    <text evidence="7">The sequence shown here is derived from an EMBL/GenBank/DDBJ whole genome shotgun (WGS) entry which is preliminary data.</text>
</comment>
<feature type="transmembrane region" description="Helical" evidence="5">
    <location>
        <begin position="183"/>
        <end position="202"/>
    </location>
</feature>
<feature type="transmembrane region" description="Helical" evidence="5">
    <location>
        <begin position="301"/>
        <end position="320"/>
    </location>
</feature>
<organism evidence="7 8">
    <name type="scientific">Microbacterium capsulatum</name>
    <dbReference type="NCBI Taxonomy" id="3041921"/>
    <lineage>
        <taxon>Bacteria</taxon>
        <taxon>Bacillati</taxon>
        <taxon>Actinomycetota</taxon>
        <taxon>Actinomycetes</taxon>
        <taxon>Micrococcales</taxon>
        <taxon>Microbacteriaceae</taxon>
        <taxon>Microbacterium</taxon>
    </lineage>
</organism>
<dbReference type="Pfam" id="PF07690">
    <property type="entry name" value="MFS_1"/>
    <property type="match status" value="1"/>
</dbReference>
<evidence type="ECO:0000256" key="4">
    <source>
        <dbReference type="ARBA" id="ARBA00023136"/>
    </source>
</evidence>
<evidence type="ECO:0000256" key="5">
    <source>
        <dbReference type="SAM" id="Phobius"/>
    </source>
</evidence>
<feature type="transmembrane region" description="Helical" evidence="5">
    <location>
        <begin position="25"/>
        <end position="47"/>
    </location>
</feature>
<protein>
    <submittedName>
        <fullName evidence="7">MFS transporter</fullName>
    </submittedName>
</protein>
<gene>
    <name evidence="7" type="ORF">RBR11_08840</name>
</gene>
<proteinExistence type="predicted"/>
<feature type="transmembrane region" description="Helical" evidence="5">
    <location>
        <begin position="150"/>
        <end position="171"/>
    </location>
</feature>
<name>A0ABU0XFX3_9MICO</name>
<evidence type="ECO:0000256" key="1">
    <source>
        <dbReference type="ARBA" id="ARBA00004651"/>
    </source>
</evidence>
<evidence type="ECO:0000256" key="3">
    <source>
        <dbReference type="ARBA" id="ARBA00022989"/>
    </source>
</evidence>
<keyword evidence="2 5" id="KW-0812">Transmembrane</keyword>
<feature type="transmembrane region" description="Helical" evidence="5">
    <location>
        <begin position="88"/>
        <end position="105"/>
    </location>
</feature>
<dbReference type="InterPro" id="IPR011701">
    <property type="entry name" value="MFS"/>
</dbReference>
<feature type="transmembrane region" description="Helical" evidence="5">
    <location>
        <begin position="238"/>
        <end position="260"/>
    </location>
</feature>
<feature type="transmembrane region" description="Helical" evidence="5">
    <location>
        <begin position="376"/>
        <end position="409"/>
    </location>
</feature>
<dbReference type="InterPro" id="IPR020846">
    <property type="entry name" value="MFS_dom"/>
</dbReference>
<dbReference type="PANTHER" id="PTHR23534:SF1">
    <property type="entry name" value="MAJOR FACILITATOR SUPERFAMILY PROTEIN"/>
    <property type="match status" value="1"/>
</dbReference>
<keyword evidence="4 5" id="KW-0472">Membrane</keyword>
<evidence type="ECO:0000313" key="8">
    <source>
        <dbReference type="Proteomes" id="UP001230289"/>
    </source>
</evidence>
<evidence type="ECO:0000259" key="6">
    <source>
        <dbReference type="PROSITE" id="PS50850"/>
    </source>
</evidence>
<feature type="transmembrane region" description="Helical" evidence="5">
    <location>
        <begin position="332"/>
        <end position="355"/>
    </location>
</feature>
<evidence type="ECO:0000256" key="2">
    <source>
        <dbReference type="ARBA" id="ARBA00022692"/>
    </source>
</evidence>
<feature type="transmembrane region" description="Helical" evidence="5">
    <location>
        <begin position="111"/>
        <end position="129"/>
    </location>
</feature>
<dbReference type="SUPFAM" id="SSF103473">
    <property type="entry name" value="MFS general substrate transporter"/>
    <property type="match status" value="1"/>
</dbReference>
<dbReference type="PANTHER" id="PTHR23534">
    <property type="entry name" value="MFS PERMEASE"/>
    <property type="match status" value="1"/>
</dbReference>
<accession>A0ABU0XFX3</accession>
<feature type="transmembrane region" description="Helical" evidence="5">
    <location>
        <begin position="272"/>
        <end position="294"/>
    </location>
</feature>
<dbReference type="InterPro" id="IPR036259">
    <property type="entry name" value="MFS_trans_sf"/>
</dbReference>
<comment type="subcellular location">
    <subcellularLocation>
        <location evidence="1">Cell membrane</location>
        <topology evidence="1">Multi-pass membrane protein</topology>
    </subcellularLocation>
</comment>
<reference evidence="7 8" key="1">
    <citation type="submission" date="2023-08" db="EMBL/GenBank/DDBJ databases">
        <title>Microbacterium sp. nov., isolated from a waste landfill.</title>
        <authorList>
            <person name="Wen W."/>
        </authorList>
    </citation>
    <scope>NUCLEOTIDE SEQUENCE [LARGE SCALE GENOMIC DNA]</scope>
    <source>
        <strain evidence="7 8">ASV81</strain>
    </source>
</reference>
<keyword evidence="3 5" id="KW-1133">Transmembrane helix</keyword>
<keyword evidence="8" id="KW-1185">Reference proteome</keyword>
<evidence type="ECO:0000313" key="7">
    <source>
        <dbReference type="EMBL" id="MDQ4214022.1"/>
    </source>
</evidence>
<dbReference type="Proteomes" id="UP001230289">
    <property type="component" value="Unassembled WGS sequence"/>
</dbReference>
<dbReference type="RefSeq" id="WP_308488956.1">
    <property type="nucleotide sequence ID" value="NZ_JAVFCB010000004.1"/>
</dbReference>
<sequence>MSAGSPTVVASSADRRAARGNRIRLIVAQLLCGCGIATGVAVGGLLAEELSGAMGVAGFAQTASVAGAGLMAIPLARLATRRGRRWSLTLGFATAAVGALLILVAVTTKQFWLFMIAMLMFGSGTATNLQSRYAAMEYSAEGAQARSMSIVLWATTVGSIAGPNLSAPGAALGRALGLDPLSGPYLFSLVGFLLSAAVVSTIRPVRGAAGAADEEARSGAPRLGTLAALRAAVTYPRALFAMVAIVTGQMMMTSVMVMTPVSMNNEGMSLEFVGIVISVHIVGMYALSPVFGWLADRIGAFRVVWIGVVIFLFALGLGAWDASFGHSSMGPLMVALCLIGLGWSACLIGGSALLVASAPVHVRVPLQGASDSMMSLGAAVLAALAGPVLALGGFVAVNAMAFLVLLVLVGFGGRAITAGATMPENDAPVAVGADSPSAVARDRAAG</sequence>
<feature type="transmembrane region" description="Helical" evidence="5">
    <location>
        <begin position="53"/>
        <end position="76"/>
    </location>
</feature>
<dbReference type="Gene3D" id="1.20.1250.20">
    <property type="entry name" value="MFS general substrate transporter like domains"/>
    <property type="match status" value="1"/>
</dbReference>
<dbReference type="EMBL" id="JAVFCB010000004">
    <property type="protein sequence ID" value="MDQ4214022.1"/>
    <property type="molecule type" value="Genomic_DNA"/>
</dbReference>